<dbReference type="GO" id="GO:0006227">
    <property type="term" value="P:dUDP biosynthetic process"/>
    <property type="evidence" value="ECO:0007669"/>
    <property type="project" value="TreeGrafter"/>
</dbReference>
<gene>
    <name evidence="12 14" type="primary">tmk</name>
    <name evidence="14" type="ORF">MPNT_130025</name>
</gene>
<evidence type="ECO:0000256" key="10">
    <source>
        <dbReference type="ARBA" id="ARBA00048743"/>
    </source>
</evidence>
<comment type="function">
    <text evidence="11 12">Phosphorylation of dTMP to form dTDP in both de novo and salvage pathways of dTTP synthesis.</text>
</comment>
<dbReference type="GO" id="GO:0004798">
    <property type="term" value="F:dTMP kinase activity"/>
    <property type="evidence" value="ECO:0007669"/>
    <property type="project" value="UniProtKB-UniRule"/>
</dbReference>
<dbReference type="Gene3D" id="3.40.50.300">
    <property type="entry name" value="P-loop containing nucleotide triphosphate hydrolases"/>
    <property type="match status" value="1"/>
</dbReference>
<keyword evidence="7 12" id="KW-0418">Kinase</keyword>
<comment type="similarity">
    <text evidence="1 12">Belongs to the thymidylate kinase family.</text>
</comment>
<protein>
    <recommendedName>
        <fullName evidence="3 12">Thymidylate kinase</fullName>
        <ecNumber evidence="2 12">2.7.4.9</ecNumber>
    </recommendedName>
    <alternativeName>
        <fullName evidence="9 12">dTMP kinase</fullName>
    </alternativeName>
</protein>
<dbReference type="GO" id="GO:0006235">
    <property type="term" value="P:dTTP biosynthetic process"/>
    <property type="evidence" value="ECO:0007669"/>
    <property type="project" value="UniProtKB-UniRule"/>
</dbReference>
<dbReference type="AlphaFoldDB" id="A0A8J2FS22"/>
<evidence type="ECO:0000256" key="7">
    <source>
        <dbReference type="ARBA" id="ARBA00022777"/>
    </source>
</evidence>
<feature type="binding site" evidence="12">
    <location>
        <begin position="13"/>
        <end position="20"/>
    </location>
    <ligand>
        <name>ATP</name>
        <dbReference type="ChEBI" id="CHEBI:30616"/>
    </ligand>
</feature>
<dbReference type="CDD" id="cd01672">
    <property type="entry name" value="TMPK"/>
    <property type="match status" value="1"/>
</dbReference>
<name>A0A8J2FS22_9BACT</name>
<evidence type="ECO:0000256" key="5">
    <source>
        <dbReference type="ARBA" id="ARBA00022727"/>
    </source>
</evidence>
<keyword evidence="15" id="KW-1185">Reference proteome</keyword>
<dbReference type="InterPro" id="IPR027417">
    <property type="entry name" value="P-loop_NTPase"/>
</dbReference>
<dbReference type="InterPro" id="IPR039430">
    <property type="entry name" value="Thymidylate_kin-like_dom"/>
</dbReference>
<dbReference type="Proteomes" id="UP000663859">
    <property type="component" value="Unassembled WGS sequence"/>
</dbReference>
<feature type="domain" description="Thymidylate kinase-like" evidence="13">
    <location>
        <begin position="11"/>
        <end position="203"/>
    </location>
</feature>
<dbReference type="InterPro" id="IPR018094">
    <property type="entry name" value="Thymidylate_kinase"/>
</dbReference>
<dbReference type="SUPFAM" id="SSF52540">
    <property type="entry name" value="P-loop containing nucleoside triphosphate hydrolases"/>
    <property type="match status" value="1"/>
</dbReference>
<keyword evidence="6 12" id="KW-0547">Nucleotide-binding</keyword>
<proteinExistence type="inferred from homology"/>
<evidence type="ECO:0000256" key="1">
    <source>
        <dbReference type="ARBA" id="ARBA00009776"/>
    </source>
</evidence>
<comment type="catalytic activity">
    <reaction evidence="10 12">
        <text>dTMP + ATP = dTDP + ADP</text>
        <dbReference type="Rhea" id="RHEA:13517"/>
        <dbReference type="ChEBI" id="CHEBI:30616"/>
        <dbReference type="ChEBI" id="CHEBI:58369"/>
        <dbReference type="ChEBI" id="CHEBI:63528"/>
        <dbReference type="ChEBI" id="CHEBI:456216"/>
        <dbReference type="EC" id="2.7.4.9"/>
    </reaction>
</comment>
<comment type="caution">
    <text evidence="14">The sequence shown here is derived from an EMBL/GenBank/DDBJ whole genome shotgun (WGS) entry which is preliminary data.</text>
</comment>
<evidence type="ECO:0000256" key="4">
    <source>
        <dbReference type="ARBA" id="ARBA00022679"/>
    </source>
</evidence>
<dbReference type="RefSeq" id="WP_174582850.1">
    <property type="nucleotide sequence ID" value="NZ_CAJNOB010000005.1"/>
</dbReference>
<dbReference type="EC" id="2.7.4.9" evidence="2 12"/>
<dbReference type="PROSITE" id="PS01331">
    <property type="entry name" value="THYMIDYLATE_KINASE"/>
    <property type="match status" value="1"/>
</dbReference>
<dbReference type="HAMAP" id="MF_00165">
    <property type="entry name" value="Thymidylate_kinase"/>
    <property type="match status" value="1"/>
</dbReference>
<reference evidence="14" key="1">
    <citation type="submission" date="2021-02" db="EMBL/GenBank/DDBJ databases">
        <authorList>
            <person name="Cremers G."/>
            <person name="Picone N."/>
        </authorList>
    </citation>
    <scope>NUCLEOTIDE SEQUENCE</scope>
    <source>
        <strain evidence="14">PQ17</strain>
    </source>
</reference>
<evidence type="ECO:0000256" key="3">
    <source>
        <dbReference type="ARBA" id="ARBA00017144"/>
    </source>
</evidence>
<evidence type="ECO:0000313" key="15">
    <source>
        <dbReference type="Proteomes" id="UP000663859"/>
    </source>
</evidence>
<evidence type="ECO:0000256" key="11">
    <source>
        <dbReference type="ARBA" id="ARBA00057735"/>
    </source>
</evidence>
<keyword evidence="8 12" id="KW-0067">ATP-binding</keyword>
<dbReference type="Pfam" id="PF02223">
    <property type="entry name" value="Thymidylate_kin"/>
    <property type="match status" value="1"/>
</dbReference>
<evidence type="ECO:0000256" key="6">
    <source>
        <dbReference type="ARBA" id="ARBA00022741"/>
    </source>
</evidence>
<evidence type="ECO:0000259" key="13">
    <source>
        <dbReference type="Pfam" id="PF02223"/>
    </source>
</evidence>
<evidence type="ECO:0000256" key="9">
    <source>
        <dbReference type="ARBA" id="ARBA00029962"/>
    </source>
</evidence>
<evidence type="ECO:0000256" key="12">
    <source>
        <dbReference type="HAMAP-Rule" id="MF_00165"/>
    </source>
</evidence>
<sequence length="214" mass="24146">MCHDRVRFIALEGPEACGKSTQIQQLEKRLRGLGFSVVVVREPGGTLLGEAVRELFRHTPVAKTIVARAELLLFAAARAQLVEEVIRPALERGAWVVTDRFSESSLVYQGTVRGLPWSEVNMVNRWATQGLLPSLTLVLDLPISELRKRLIARKDHGNDQMEEEFAGHLEEIRKGYLTLAREEPERIRVVEAHGSPEELGQKIWEVVCDAFCLR</sequence>
<evidence type="ECO:0000256" key="8">
    <source>
        <dbReference type="ARBA" id="ARBA00022840"/>
    </source>
</evidence>
<dbReference type="GO" id="GO:0005829">
    <property type="term" value="C:cytosol"/>
    <property type="evidence" value="ECO:0007669"/>
    <property type="project" value="TreeGrafter"/>
</dbReference>
<dbReference type="NCBIfam" id="TIGR00041">
    <property type="entry name" value="DTMP_kinase"/>
    <property type="match status" value="1"/>
</dbReference>
<dbReference type="GO" id="GO:0005524">
    <property type="term" value="F:ATP binding"/>
    <property type="evidence" value="ECO:0007669"/>
    <property type="project" value="UniProtKB-UniRule"/>
</dbReference>
<organism evidence="14 15">
    <name type="scientific">Candidatus Methylacidithermus pantelleriae</name>
    <dbReference type="NCBI Taxonomy" id="2744239"/>
    <lineage>
        <taxon>Bacteria</taxon>
        <taxon>Pseudomonadati</taxon>
        <taxon>Verrucomicrobiota</taxon>
        <taxon>Methylacidiphilae</taxon>
        <taxon>Methylacidiphilales</taxon>
        <taxon>Methylacidiphilaceae</taxon>
        <taxon>Candidatus Methylacidithermus</taxon>
    </lineage>
</organism>
<keyword evidence="4 12" id="KW-0808">Transferase</keyword>
<dbReference type="InterPro" id="IPR018095">
    <property type="entry name" value="Thymidylate_kin_CS"/>
</dbReference>
<dbReference type="PANTHER" id="PTHR10344:SF4">
    <property type="entry name" value="UMP-CMP KINASE 2, MITOCHONDRIAL"/>
    <property type="match status" value="1"/>
</dbReference>
<keyword evidence="5 12" id="KW-0545">Nucleotide biosynthesis</keyword>
<dbReference type="EMBL" id="CAJNOB010000005">
    <property type="protein sequence ID" value="CAF0692963.1"/>
    <property type="molecule type" value="Genomic_DNA"/>
</dbReference>
<dbReference type="GO" id="GO:0006233">
    <property type="term" value="P:dTDP biosynthetic process"/>
    <property type="evidence" value="ECO:0007669"/>
    <property type="project" value="InterPro"/>
</dbReference>
<evidence type="ECO:0000313" key="14">
    <source>
        <dbReference type="EMBL" id="CAF0692963.1"/>
    </source>
</evidence>
<accession>A0A8J2FS22</accession>
<dbReference type="PANTHER" id="PTHR10344">
    <property type="entry name" value="THYMIDYLATE KINASE"/>
    <property type="match status" value="1"/>
</dbReference>
<evidence type="ECO:0000256" key="2">
    <source>
        <dbReference type="ARBA" id="ARBA00012980"/>
    </source>
</evidence>
<dbReference type="FunFam" id="3.40.50.300:FF:000225">
    <property type="entry name" value="Thymidylate kinase"/>
    <property type="match status" value="1"/>
</dbReference>